<feature type="transmembrane region" description="Helical" evidence="2">
    <location>
        <begin position="123"/>
        <end position="143"/>
    </location>
</feature>
<feature type="compositionally biased region" description="Low complexity" evidence="1">
    <location>
        <begin position="11"/>
        <end position="29"/>
    </location>
</feature>
<comment type="caution">
    <text evidence="3">The sequence shown here is derived from an EMBL/GenBank/DDBJ whole genome shotgun (WGS) entry which is preliminary data.</text>
</comment>
<evidence type="ECO:0000313" key="4">
    <source>
        <dbReference type="Proteomes" id="UP001500320"/>
    </source>
</evidence>
<organism evidence="3 4">
    <name type="scientific">Planomonospora alba</name>
    <dbReference type="NCBI Taxonomy" id="161354"/>
    <lineage>
        <taxon>Bacteria</taxon>
        <taxon>Bacillati</taxon>
        <taxon>Actinomycetota</taxon>
        <taxon>Actinomycetes</taxon>
        <taxon>Streptosporangiales</taxon>
        <taxon>Streptosporangiaceae</taxon>
        <taxon>Planomonospora</taxon>
    </lineage>
</organism>
<keyword evidence="2" id="KW-1133">Transmembrane helix</keyword>
<accession>A0ABP6N0H1</accession>
<dbReference type="Proteomes" id="UP001500320">
    <property type="component" value="Unassembled WGS sequence"/>
</dbReference>
<proteinExistence type="predicted"/>
<protein>
    <submittedName>
        <fullName evidence="3">Uncharacterized protein</fullName>
    </submittedName>
</protein>
<feature type="transmembrane region" description="Helical" evidence="2">
    <location>
        <begin position="337"/>
        <end position="361"/>
    </location>
</feature>
<feature type="transmembrane region" description="Helical" evidence="2">
    <location>
        <begin position="263"/>
        <end position="284"/>
    </location>
</feature>
<dbReference type="RefSeq" id="WP_344858305.1">
    <property type="nucleotide sequence ID" value="NZ_BAAAUT010000014.1"/>
</dbReference>
<evidence type="ECO:0000313" key="3">
    <source>
        <dbReference type="EMBL" id="GAA3130303.1"/>
    </source>
</evidence>
<gene>
    <name evidence="3" type="ORF">GCM10010466_21220</name>
</gene>
<evidence type="ECO:0000256" key="1">
    <source>
        <dbReference type="SAM" id="MobiDB-lite"/>
    </source>
</evidence>
<dbReference type="EMBL" id="BAAAUT010000014">
    <property type="protein sequence ID" value="GAA3130303.1"/>
    <property type="molecule type" value="Genomic_DNA"/>
</dbReference>
<feature type="transmembrane region" description="Helical" evidence="2">
    <location>
        <begin position="207"/>
        <end position="229"/>
    </location>
</feature>
<feature type="transmembrane region" description="Helical" evidence="2">
    <location>
        <begin position="93"/>
        <end position="111"/>
    </location>
</feature>
<sequence>MDADDHPAESGDTAGAVPGTAAAGAADGTAGRRGRGIGLAVQAALFGSAVFLLDRAAGAAVADRAASTGRIADGTWTELARHGESASAPAGPVVGFFLVAAILFAPVAVLLDRRRRRAETAGLLLAGLLTPPYLAGLAVVALFTGAGPDVLLSEDTVALVRSRLPDWYVPARSALLGAAATAHLVNVFLLARAAAAHQRAVPVPGTVPLLLAHLPLVGVHVTVLGSVAIGQAGRLARQEARTAPEGAYAGPGLFYLDDAAGLLRWYGVLFAVAGALALALAAAVRRRGAAAPLPAVLGAAGIPFLLLLLVASAATPFTQSGAADEPVPGVLGSGPDWYPPALLTQTLLGAVAYLTAAVLLVRGGYQGARDARGAPG</sequence>
<keyword evidence="4" id="KW-1185">Reference proteome</keyword>
<feature type="transmembrane region" description="Helical" evidence="2">
    <location>
        <begin position="296"/>
        <end position="317"/>
    </location>
</feature>
<feature type="region of interest" description="Disordered" evidence="1">
    <location>
        <begin position="1"/>
        <end position="29"/>
    </location>
</feature>
<reference evidence="4" key="1">
    <citation type="journal article" date="2019" name="Int. J. Syst. Evol. Microbiol.">
        <title>The Global Catalogue of Microorganisms (GCM) 10K type strain sequencing project: providing services to taxonomists for standard genome sequencing and annotation.</title>
        <authorList>
            <consortium name="The Broad Institute Genomics Platform"/>
            <consortium name="The Broad Institute Genome Sequencing Center for Infectious Disease"/>
            <person name="Wu L."/>
            <person name="Ma J."/>
        </authorList>
    </citation>
    <scope>NUCLEOTIDE SEQUENCE [LARGE SCALE GENOMIC DNA]</scope>
    <source>
        <strain evidence="4">JCM 9373</strain>
    </source>
</reference>
<feature type="transmembrane region" description="Helical" evidence="2">
    <location>
        <begin position="174"/>
        <end position="195"/>
    </location>
</feature>
<evidence type="ECO:0000256" key="2">
    <source>
        <dbReference type="SAM" id="Phobius"/>
    </source>
</evidence>
<keyword evidence="2" id="KW-0472">Membrane</keyword>
<name>A0ABP6N0H1_9ACTN</name>
<keyword evidence="2" id="KW-0812">Transmembrane</keyword>